<dbReference type="InterPro" id="IPR019734">
    <property type="entry name" value="TPR_rpt"/>
</dbReference>
<evidence type="ECO:0000313" key="2">
    <source>
        <dbReference type="EMBL" id="KHS45586.1"/>
    </source>
</evidence>
<sequence>MSDKRGPKWPWILLAAVFLITAASIAFDKYKARQGPPDPLPSEIKPWFGPRNQLGLEQAAQVAVDGARARLALNPEEWLRQEVLARALVRRFRATGAYADLAEADGLLDKGMAGAPFPAGPSLSRAEVSVLAHRLDAAGKGLKRFFAQVGEPDDGESAGAWSLKGDIAFQRGDVKAARLAFSRAEEYDNNAAVALRQSMLALRTGDPDLARRRINAVLRAPKLSRYVKSQVGLQRVTIAYATGDWKAAGTWARFSERFFPGSPLAMAHVAQQKALEGDVAGAVRQYEAILAKAPLPEIMDALAFTLRLQGRGAESRAWAEKAGAIWTERYSVMPEAAAAHVVEHELALGDPAKALPIAKADAQARPHGASLILLARAQLLTGDARGALATLERAEKTGWRTAGLYLAMADVQTVLGDTDAAEDAREDALDLNPKATDPAARYIWFGHD</sequence>
<comment type="caution">
    <text evidence="2">The sequence shown here is derived from an EMBL/GenBank/DDBJ whole genome shotgun (WGS) entry which is preliminary data.</text>
</comment>
<keyword evidence="1" id="KW-0802">TPR repeat</keyword>
<dbReference type="Gene3D" id="1.25.40.10">
    <property type="entry name" value="Tetratricopeptide repeat domain"/>
    <property type="match status" value="2"/>
</dbReference>
<name>A0A0B9A4T4_9SPHN</name>
<organism evidence="2 3">
    <name type="scientific">Novosphingobium subterraneum</name>
    <dbReference type="NCBI Taxonomy" id="48936"/>
    <lineage>
        <taxon>Bacteria</taxon>
        <taxon>Pseudomonadati</taxon>
        <taxon>Pseudomonadota</taxon>
        <taxon>Alphaproteobacteria</taxon>
        <taxon>Sphingomonadales</taxon>
        <taxon>Sphingomonadaceae</taxon>
        <taxon>Novosphingobium</taxon>
    </lineage>
</organism>
<protein>
    <submittedName>
        <fullName evidence="2">TPR repeat-containing protein</fullName>
    </submittedName>
</protein>
<dbReference type="InterPro" id="IPR011990">
    <property type="entry name" value="TPR-like_helical_dom_sf"/>
</dbReference>
<dbReference type="EMBL" id="JRVC01000012">
    <property type="protein sequence ID" value="KHS45586.1"/>
    <property type="molecule type" value="Genomic_DNA"/>
</dbReference>
<dbReference type="PATRIC" id="fig|48936.3.peg.2612"/>
<evidence type="ECO:0000313" key="3">
    <source>
        <dbReference type="Proteomes" id="UP000031338"/>
    </source>
</evidence>
<dbReference type="SUPFAM" id="SSF81901">
    <property type="entry name" value="HCP-like"/>
    <property type="match status" value="1"/>
</dbReference>
<dbReference type="AlphaFoldDB" id="A0A0B9A4T4"/>
<dbReference type="RefSeq" id="WP_039335134.1">
    <property type="nucleotide sequence ID" value="NZ_JRVC01000012.1"/>
</dbReference>
<reference evidence="2 3" key="1">
    <citation type="submission" date="2014-10" db="EMBL/GenBank/DDBJ databases">
        <title>Draft genome sequence of Novosphingobium subterraneum DSM 12447.</title>
        <authorList>
            <person name="Gan H.M."/>
            <person name="Gan H.Y."/>
            <person name="Savka M.A."/>
        </authorList>
    </citation>
    <scope>NUCLEOTIDE SEQUENCE [LARGE SCALE GENOMIC DNA]</scope>
    <source>
        <strain evidence="2 3">DSM 12447</strain>
    </source>
</reference>
<proteinExistence type="predicted"/>
<feature type="repeat" description="TPR" evidence="1">
    <location>
        <begin position="402"/>
        <end position="435"/>
    </location>
</feature>
<dbReference type="STRING" id="48936.NJ75_02605"/>
<keyword evidence="3" id="KW-1185">Reference proteome</keyword>
<evidence type="ECO:0000256" key="1">
    <source>
        <dbReference type="PROSITE-ProRule" id="PRU00339"/>
    </source>
</evidence>
<accession>A0A0B9A4T4</accession>
<dbReference type="PROSITE" id="PS50005">
    <property type="entry name" value="TPR"/>
    <property type="match status" value="1"/>
</dbReference>
<dbReference type="Proteomes" id="UP000031338">
    <property type="component" value="Unassembled WGS sequence"/>
</dbReference>
<gene>
    <name evidence="2" type="ORF">NJ75_02605</name>
</gene>
<dbReference type="SMART" id="SM00028">
    <property type="entry name" value="TPR"/>
    <property type="match status" value="2"/>
</dbReference>